<dbReference type="GO" id="GO:0050566">
    <property type="term" value="F:asparaginyl-tRNA synthase (glutamine-hydrolyzing) activity"/>
    <property type="evidence" value="ECO:0007669"/>
    <property type="project" value="RHEA"/>
</dbReference>
<keyword evidence="2" id="KW-0436">Ligase</keyword>
<comment type="catalytic activity">
    <reaction evidence="2">
        <text>L-glutamyl-tRNA(Gln) + L-glutamine + ATP + H2O = L-glutaminyl-tRNA(Gln) + L-glutamate + ADP + phosphate + H(+)</text>
        <dbReference type="Rhea" id="RHEA:17521"/>
        <dbReference type="Rhea" id="RHEA-COMP:9681"/>
        <dbReference type="Rhea" id="RHEA-COMP:9684"/>
        <dbReference type="ChEBI" id="CHEBI:15377"/>
        <dbReference type="ChEBI" id="CHEBI:15378"/>
        <dbReference type="ChEBI" id="CHEBI:29985"/>
        <dbReference type="ChEBI" id="CHEBI:30616"/>
        <dbReference type="ChEBI" id="CHEBI:43474"/>
        <dbReference type="ChEBI" id="CHEBI:58359"/>
        <dbReference type="ChEBI" id="CHEBI:78520"/>
        <dbReference type="ChEBI" id="CHEBI:78521"/>
        <dbReference type="ChEBI" id="CHEBI:456216"/>
    </reaction>
</comment>
<accession>A0A0K1S349</accession>
<organism evidence="4 5">
    <name type="scientific">Microcystis panniformis FACHB-1757</name>
    <dbReference type="NCBI Taxonomy" id="1638788"/>
    <lineage>
        <taxon>Bacteria</taxon>
        <taxon>Bacillati</taxon>
        <taxon>Cyanobacteriota</taxon>
        <taxon>Cyanophyceae</taxon>
        <taxon>Oscillatoriophycideae</taxon>
        <taxon>Chroococcales</taxon>
        <taxon>Microcystaceae</taxon>
        <taxon>Microcystis</taxon>
    </lineage>
</organism>
<evidence type="ECO:0000256" key="1">
    <source>
        <dbReference type="ARBA" id="ARBA00022917"/>
    </source>
</evidence>
<dbReference type="GO" id="GO:0070681">
    <property type="term" value="P:glutaminyl-tRNAGln biosynthesis via transamidation"/>
    <property type="evidence" value="ECO:0007669"/>
    <property type="project" value="TreeGrafter"/>
</dbReference>
<comment type="catalytic activity">
    <reaction evidence="2">
        <text>L-aspartyl-tRNA(Asn) + L-glutamine + ATP + H2O = L-asparaginyl-tRNA(Asn) + L-glutamate + ADP + phosphate + 2 H(+)</text>
        <dbReference type="Rhea" id="RHEA:14513"/>
        <dbReference type="Rhea" id="RHEA-COMP:9674"/>
        <dbReference type="Rhea" id="RHEA-COMP:9677"/>
        <dbReference type="ChEBI" id="CHEBI:15377"/>
        <dbReference type="ChEBI" id="CHEBI:15378"/>
        <dbReference type="ChEBI" id="CHEBI:29985"/>
        <dbReference type="ChEBI" id="CHEBI:30616"/>
        <dbReference type="ChEBI" id="CHEBI:43474"/>
        <dbReference type="ChEBI" id="CHEBI:58359"/>
        <dbReference type="ChEBI" id="CHEBI:78515"/>
        <dbReference type="ChEBI" id="CHEBI:78516"/>
        <dbReference type="ChEBI" id="CHEBI:456216"/>
    </reaction>
</comment>
<feature type="region of interest" description="Disordered" evidence="3">
    <location>
        <begin position="1"/>
        <end position="60"/>
    </location>
</feature>
<evidence type="ECO:0000313" key="4">
    <source>
        <dbReference type="EMBL" id="AKV68567.1"/>
    </source>
</evidence>
<gene>
    <name evidence="2" type="primary">gatC</name>
    <name evidence="4" type="ORF">VL20_3564</name>
</gene>
<dbReference type="GO" id="GO:0005524">
    <property type="term" value="F:ATP binding"/>
    <property type="evidence" value="ECO:0007669"/>
    <property type="project" value="UniProtKB-KW"/>
</dbReference>
<keyword evidence="4" id="KW-0808">Transferase</keyword>
<sequence>MFSFKLRSRSSGDRSRSSGDRRRETGDGRLFLFILPTPHTPHPTPHTPHPSPCSPHPTPHTPHPISPMIDRATVEKIAHLARLEINSGEEEQFALQLSGILDYFEQLSELDTENVPPTTRAIEIQNITRADGNRPYPDHEVLVQESPAPEGDYFRVPRILNTDEE</sequence>
<comment type="subunit">
    <text evidence="2">Heterotrimer of A, B and C subunits.</text>
</comment>
<dbReference type="PANTHER" id="PTHR15004">
    <property type="entry name" value="GLUTAMYL-TRNA(GLN) AMIDOTRANSFERASE SUBUNIT C, MITOCHONDRIAL"/>
    <property type="match status" value="1"/>
</dbReference>
<name>A0A0K1S349_9CHRO</name>
<dbReference type="SUPFAM" id="SSF141000">
    <property type="entry name" value="Glu-tRNAGln amidotransferase C subunit"/>
    <property type="match status" value="1"/>
</dbReference>
<dbReference type="EMBL" id="CP011339">
    <property type="protein sequence ID" value="AKV68567.1"/>
    <property type="molecule type" value="Genomic_DNA"/>
</dbReference>
<dbReference type="GO" id="GO:0006412">
    <property type="term" value="P:translation"/>
    <property type="evidence" value="ECO:0007669"/>
    <property type="project" value="UniProtKB-UniRule"/>
</dbReference>
<dbReference type="HAMAP" id="MF_00122">
    <property type="entry name" value="GatC"/>
    <property type="match status" value="1"/>
</dbReference>
<comment type="similarity">
    <text evidence="2">Belongs to the GatC family.</text>
</comment>
<dbReference type="KEGG" id="mpk:VL20_3564"/>
<dbReference type="AlphaFoldDB" id="A0A0K1S349"/>
<evidence type="ECO:0000313" key="5">
    <source>
        <dbReference type="Proteomes" id="UP000068167"/>
    </source>
</evidence>
<dbReference type="Proteomes" id="UP000068167">
    <property type="component" value="Chromosome"/>
</dbReference>
<keyword evidence="1 2" id="KW-0648">Protein biosynthesis</keyword>
<dbReference type="PATRIC" id="fig|1638788.3.peg.3601"/>
<dbReference type="InterPro" id="IPR036113">
    <property type="entry name" value="Asp/Glu-ADT_sf_sub_c"/>
</dbReference>
<dbReference type="InterPro" id="IPR003837">
    <property type="entry name" value="GatC"/>
</dbReference>
<dbReference type="PANTHER" id="PTHR15004:SF0">
    <property type="entry name" value="GLUTAMYL-TRNA(GLN) AMIDOTRANSFERASE SUBUNIT C, MITOCHONDRIAL"/>
    <property type="match status" value="1"/>
</dbReference>
<feature type="compositionally biased region" description="Basic and acidic residues" evidence="3">
    <location>
        <begin position="10"/>
        <end position="27"/>
    </location>
</feature>
<proteinExistence type="inferred from homology"/>
<dbReference type="Pfam" id="PF02686">
    <property type="entry name" value="GatC"/>
    <property type="match status" value="1"/>
</dbReference>
<keyword evidence="2" id="KW-0547">Nucleotide-binding</keyword>
<dbReference type="Gene3D" id="1.10.20.60">
    <property type="entry name" value="Glu-tRNAGln amidotransferase C subunit, N-terminal domain"/>
    <property type="match status" value="1"/>
</dbReference>
<evidence type="ECO:0000256" key="3">
    <source>
        <dbReference type="SAM" id="MobiDB-lite"/>
    </source>
</evidence>
<comment type="function">
    <text evidence="2">Allows the formation of correctly charged Asn-tRNA(Asn) or Gln-tRNA(Gln) through the transamidation of misacylated Asp-tRNA(Asn) or Glu-tRNA(Gln) in organisms which lack either or both of asparaginyl-tRNA or glutaminyl-tRNA synthetases. The reaction takes place in the presence of glutamine and ATP through an activated phospho-Asp-tRNA(Asn) or phospho-Glu-tRNA(Gln).</text>
</comment>
<dbReference type="GO" id="GO:0016740">
    <property type="term" value="F:transferase activity"/>
    <property type="evidence" value="ECO:0007669"/>
    <property type="project" value="UniProtKB-KW"/>
</dbReference>
<dbReference type="NCBIfam" id="TIGR00135">
    <property type="entry name" value="gatC"/>
    <property type="match status" value="1"/>
</dbReference>
<dbReference type="GO" id="GO:0006450">
    <property type="term" value="P:regulation of translational fidelity"/>
    <property type="evidence" value="ECO:0007669"/>
    <property type="project" value="InterPro"/>
</dbReference>
<evidence type="ECO:0000256" key="2">
    <source>
        <dbReference type="HAMAP-Rule" id="MF_00122"/>
    </source>
</evidence>
<keyword evidence="2" id="KW-0067">ATP-binding</keyword>
<keyword evidence="5" id="KW-1185">Reference proteome</keyword>
<protein>
    <recommendedName>
        <fullName evidence="2">Aspartyl/glutamyl-tRNA(Asn/Gln) amidotransferase subunit C</fullName>
        <shortName evidence="2">Asp/Glu-ADT subunit C</shortName>
        <ecNumber evidence="2">6.3.5.-</ecNumber>
    </recommendedName>
</protein>
<dbReference type="GO" id="GO:0050567">
    <property type="term" value="F:glutaminyl-tRNA synthase (glutamine-hydrolyzing) activity"/>
    <property type="evidence" value="ECO:0007669"/>
    <property type="project" value="UniProtKB-UniRule"/>
</dbReference>
<reference evidence="4 5" key="1">
    <citation type="journal article" date="2016" name="Stand. Genomic Sci.">
        <title>Complete genome sequence and genomic characterization of Microcystis panniformis FACHB 1757 by third-generation sequencing.</title>
        <authorList>
            <person name="Zhang J.Y."/>
            <person name="Guan R."/>
            <person name="Zhang H.J."/>
            <person name="Li H."/>
            <person name="Xiao P."/>
            <person name="Yu G.L."/>
            <person name="Du L."/>
            <person name="Cao D.M."/>
            <person name="Zhu B.C."/>
            <person name="Li R.H."/>
            <person name="Lu Z.H."/>
        </authorList>
    </citation>
    <scope>NUCLEOTIDE SEQUENCE [LARGE SCALE GENOMIC DNA]</scope>
    <source>
        <strain evidence="4 5">FACHB-1757</strain>
    </source>
</reference>
<feature type="compositionally biased region" description="Pro residues" evidence="3">
    <location>
        <begin position="38"/>
        <end position="60"/>
    </location>
</feature>
<dbReference type="EC" id="6.3.5.-" evidence="2"/>